<evidence type="ECO:0000313" key="2">
    <source>
        <dbReference type="Proteomes" id="UP000061587"/>
    </source>
</evidence>
<dbReference type="PATRIC" id="fig|821.40.peg.1860"/>
<dbReference type="EC" id="3.4.11.9" evidence="1"/>
<dbReference type="AlphaFoldDB" id="A0A0P0LNL6"/>
<gene>
    <name evidence="1" type="ORF">BvMPK_1563</name>
</gene>
<accession>A0A0P0LNL6</accession>
<organism evidence="1 2">
    <name type="scientific">Phocaeicola vulgatus</name>
    <name type="common">Bacteroides vulgatus</name>
    <dbReference type="NCBI Taxonomy" id="821"/>
    <lineage>
        <taxon>Bacteria</taxon>
        <taxon>Pseudomonadati</taxon>
        <taxon>Bacteroidota</taxon>
        <taxon>Bacteroidia</taxon>
        <taxon>Bacteroidales</taxon>
        <taxon>Bacteroidaceae</taxon>
        <taxon>Phocaeicola</taxon>
    </lineage>
</organism>
<sequence length="105" mass="12432">MYCNNLPFWGDYFKGMAIFTCHLYKKHKIMFAKETYTTHRNSLKKRGDRFLAIWDNEESGDYADNTYHFRQGSTSLYFWDLPYAGLAIWISYCMDGIQPALCEKA</sequence>
<reference evidence="2" key="1">
    <citation type="submission" date="2015-10" db="EMBL/GenBank/DDBJ databases">
        <title>Extensive mobilome-driven genome diversification in gut-associated Bacteroides vulgatus mpk.</title>
        <authorList>
            <person name="Beier S."/>
            <person name="Lange A."/>
            <person name="Huson D.H."/>
            <person name="Frick J.-S."/>
            <person name="Autenrieth I.B."/>
        </authorList>
    </citation>
    <scope>NUCLEOTIDE SEQUENCE [LARGE SCALE GENOMIC DNA]</scope>
    <source>
        <strain evidence="2">mpk</strain>
    </source>
</reference>
<dbReference type="EMBL" id="CP013020">
    <property type="protein sequence ID" value="ALK84169.1"/>
    <property type="molecule type" value="Genomic_DNA"/>
</dbReference>
<name>A0A0P0LNL6_PHOVU</name>
<dbReference type="Proteomes" id="UP000061587">
    <property type="component" value="Chromosome"/>
</dbReference>
<keyword evidence="1" id="KW-0645">Protease</keyword>
<keyword evidence="1" id="KW-0378">Hydrolase</keyword>
<evidence type="ECO:0000313" key="1">
    <source>
        <dbReference type="EMBL" id="ALK84169.1"/>
    </source>
</evidence>
<dbReference type="GO" id="GO:0004177">
    <property type="term" value="F:aminopeptidase activity"/>
    <property type="evidence" value="ECO:0007669"/>
    <property type="project" value="UniProtKB-KW"/>
</dbReference>
<proteinExistence type="predicted"/>
<protein>
    <submittedName>
        <fullName evidence="1">Xaa-Pro aminopeptidase</fullName>
        <ecNumber evidence="1">3.4.11.9</ecNumber>
    </submittedName>
</protein>
<reference evidence="1 2" key="2">
    <citation type="journal article" date="2016" name="Genome Biol. Evol.">
        <title>Extensive mobilome-driven genome diversification in mouse gut-associated Bacteroides vulgatus mpk.</title>
        <authorList>
            <person name="Lange A."/>
            <person name="Beier S."/>
            <person name="Steimle A."/>
            <person name="Autenrieth I.B."/>
            <person name="Huson D.H."/>
            <person name="Frick J.S."/>
        </authorList>
    </citation>
    <scope>NUCLEOTIDE SEQUENCE [LARGE SCALE GENOMIC DNA]</scope>
    <source>
        <strain evidence="2">mpk</strain>
    </source>
</reference>
<keyword evidence="1" id="KW-0031">Aminopeptidase</keyword>